<proteinExistence type="predicted"/>
<evidence type="ECO:0000313" key="2">
    <source>
        <dbReference type="EMBL" id="GHH79961.1"/>
    </source>
</evidence>
<reference evidence="2" key="1">
    <citation type="journal article" date="2014" name="Int. J. Syst. Evol. Microbiol.">
        <title>Complete genome sequence of Corynebacterium casei LMG S-19264T (=DSM 44701T), isolated from a smear-ripened cheese.</title>
        <authorList>
            <consortium name="US DOE Joint Genome Institute (JGI-PGF)"/>
            <person name="Walter F."/>
            <person name="Albersmeier A."/>
            <person name="Kalinowski J."/>
            <person name="Ruckert C."/>
        </authorList>
    </citation>
    <scope>NUCLEOTIDE SEQUENCE</scope>
    <source>
        <strain evidence="2">JCM 5069</strain>
    </source>
</reference>
<feature type="region of interest" description="Disordered" evidence="1">
    <location>
        <begin position="1"/>
        <end position="34"/>
    </location>
</feature>
<evidence type="ECO:0000313" key="3">
    <source>
        <dbReference type="Proteomes" id="UP000603708"/>
    </source>
</evidence>
<comment type="caution">
    <text evidence="2">The sequence shown here is derived from an EMBL/GenBank/DDBJ whole genome shotgun (WGS) entry which is preliminary data.</text>
</comment>
<dbReference type="Proteomes" id="UP000603708">
    <property type="component" value="Unassembled WGS sequence"/>
</dbReference>
<sequence length="132" mass="13668">MQRGPTAALGMRAPHRGPGYACAPPQPGRARAPPTALCVRGPAQKCSVPSAPGAPVPRPCRALVPCPCESPVPPFPTRAGSGAPARVGTRLSGCGDRRVRTRSPLAERPSHPVPPRAEARSKAHSEVRSDPP</sequence>
<feature type="region of interest" description="Disordered" evidence="1">
    <location>
        <begin position="73"/>
        <end position="132"/>
    </location>
</feature>
<keyword evidence="3" id="KW-1185">Reference proteome</keyword>
<protein>
    <submittedName>
        <fullName evidence="2">Uncharacterized protein</fullName>
    </submittedName>
</protein>
<gene>
    <name evidence="2" type="ORF">GCM10018793_33840</name>
</gene>
<accession>A0A919L227</accession>
<feature type="compositionally biased region" description="Basic and acidic residues" evidence="1">
    <location>
        <begin position="117"/>
        <end position="132"/>
    </location>
</feature>
<organism evidence="2 3">
    <name type="scientific">Streptomyces sulfonofaciens</name>
    <dbReference type="NCBI Taxonomy" id="68272"/>
    <lineage>
        <taxon>Bacteria</taxon>
        <taxon>Bacillati</taxon>
        <taxon>Actinomycetota</taxon>
        <taxon>Actinomycetes</taxon>
        <taxon>Kitasatosporales</taxon>
        <taxon>Streptomycetaceae</taxon>
        <taxon>Streptomyces</taxon>
    </lineage>
</organism>
<name>A0A919L227_9ACTN</name>
<dbReference type="AlphaFoldDB" id="A0A919L227"/>
<evidence type="ECO:0000256" key="1">
    <source>
        <dbReference type="SAM" id="MobiDB-lite"/>
    </source>
</evidence>
<reference evidence="2" key="2">
    <citation type="submission" date="2020-09" db="EMBL/GenBank/DDBJ databases">
        <authorList>
            <person name="Sun Q."/>
            <person name="Ohkuma M."/>
        </authorList>
    </citation>
    <scope>NUCLEOTIDE SEQUENCE</scope>
    <source>
        <strain evidence="2">JCM 5069</strain>
    </source>
</reference>
<dbReference type="EMBL" id="BNCD01000009">
    <property type="protein sequence ID" value="GHH79961.1"/>
    <property type="molecule type" value="Genomic_DNA"/>
</dbReference>